<dbReference type="Pfam" id="PF07542">
    <property type="entry name" value="ATP12"/>
    <property type="match status" value="1"/>
</dbReference>
<sequence>MKVLQRTSSIWARPSYVLTGIRAETTRARAVHSSTFKSAVAHPINVHGPPPKAPVPSPEYNERIERRRKQSELLRQDKDTLAAKGGAASPLRKRFWKDVHVKEAAGEANSITLKGYQVLLDSRPIRTPAKTILNIPRSKPHLAHAIALEWDQLVSAQQALRHHLIPLTSLTARAEDIVQQDSRGESTIRNEIMRTLMRYLDTDTLLSWAPQKGPYDIDSTEGAEEAPRSLRDLQIRTAQPIIGFLTTVVWPGIEIKPVLEEDSILPVSQPQMTKEVIRGWITGLPAYELAGLERAVLASKSLLIGVRLVVEWSEHFRDLQPGGRRTFGIEKAAEASSLEVKWQTEQWGEVEDTHDVEKEDLRRQLGSAVLLVSGERR</sequence>
<dbReference type="GO" id="GO:0005739">
    <property type="term" value="C:mitochondrion"/>
    <property type="evidence" value="ECO:0007669"/>
    <property type="project" value="UniProtKB-SubCell"/>
</dbReference>
<dbReference type="VEuPathDB" id="FungiDB:CPC735_042420"/>
<dbReference type="Proteomes" id="UP000009084">
    <property type="component" value="Unassembled WGS sequence"/>
</dbReference>
<keyword evidence="3" id="KW-0809">Transit peptide</keyword>
<dbReference type="OrthoDB" id="5322896at2759"/>
<organism evidence="7 8">
    <name type="scientific">Coccidioides posadasii (strain C735)</name>
    <name type="common">Valley fever fungus</name>
    <dbReference type="NCBI Taxonomy" id="222929"/>
    <lineage>
        <taxon>Eukaryota</taxon>
        <taxon>Fungi</taxon>
        <taxon>Dikarya</taxon>
        <taxon>Ascomycota</taxon>
        <taxon>Pezizomycotina</taxon>
        <taxon>Eurotiomycetes</taxon>
        <taxon>Eurotiomycetidae</taxon>
        <taxon>Onygenales</taxon>
        <taxon>Onygenaceae</taxon>
        <taxon>Coccidioides</taxon>
    </lineage>
</organism>
<dbReference type="InterPro" id="IPR011419">
    <property type="entry name" value="ATP12_ATP_synth-F1-assembly"/>
</dbReference>
<comment type="subcellular location">
    <subcellularLocation>
        <location evidence="1">Mitochondrion</location>
    </subcellularLocation>
</comment>
<keyword evidence="4" id="KW-0496">Mitochondrion</keyword>
<accession>C5PB14</accession>
<evidence type="ECO:0000313" key="7">
    <source>
        <dbReference type="EMBL" id="EER25798.1"/>
    </source>
</evidence>
<protein>
    <submittedName>
        <fullName evidence="7">ATP12 ATPase family protein</fullName>
    </submittedName>
</protein>
<reference evidence="7 8" key="1">
    <citation type="journal article" date="2009" name="Genome Res.">
        <title>Comparative genomic analyses of the human fungal pathogens Coccidioides and their relatives.</title>
        <authorList>
            <person name="Sharpton T.J."/>
            <person name="Stajich J.E."/>
            <person name="Rounsley S.D."/>
            <person name="Gardner M.J."/>
            <person name="Wortman J.R."/>
            <person name="Jordar V.S."/>
            <person name="Maiti R."/>
            <person name="Kodira C.D."/>
            <person name="Neafsey D.E."/>
            <person name="Zeng Q."/>
            <person name="Hung C.-Y."/>
            <person name="McMahan C."/>
            <person name="Muszewska A."/>
            <person name="Grynberg M."/>
            <person name="Mandel M.A."/>
            <person name="Kellner E.M."/>
            <person name="Barker B.M."/>
            <person name="Galgiani J.N."/>
            <person name="Orbach M.J."/>
            <person name="Kirkland T.N."/>
            <person name="Cole G.T."/>
            <person name="Henn M.R."/>
            <person name="Birren B.W."/>
            <person name="Taylor J.W."/>
        </authorList>
    </citation>
    <scope>NUCLEOTIDE SEQUENCE [LARGE SCALE GENOMIC DNA]</scope>
    <source>
        <strain evidence="8">C735</strain>
    </source>
</reference>
<dbReference type="Gene3D" id="1.10.3580.10">
    <property type="entry name" value="ATP12 ATPase"/>
    <property type="match status" value="1"/>
</dbReference>
<evidence type="ECO:0000313" key="8">
    <source>
        <dbReference type="Proteomes" id="UP000009084"/>
    </source>
</evidence>
<evidence type="ECO:0000256" key="4">
    <source>
        <dbReference type="ARBA" id="ARBA00023128"/>
    </source>
</evidence>
<comment type="similarity">
    <text evidence="2">Belongs to the ATP12 family.</text>
</comment>
<dbReference type="PANTHER" id="PTHR21013:SF10">
    <property type="entry name" value="ATP SYNTHASE MITOCHONDRIAL F1 COMPLEX ASSEMBLY FACTOR 2"/>
    <property type="match status" value="1"/>
</dbReference>
<feature type="compositionally biased region" description="Pro residues" evidence="6">
    <location>
        <begin position="48"/>
        <end position="57"/>
    </location>
</feature>
<dbReference type="EMBL" id="ACFW01000035">
    <property type="protein sequence ID" value="EER25798.1"/>
    <property type="molecule type" value="Genomic_DNA"/>
</dbReference>
<evidence type="ECO:0000256" key="1">
    <source>
        <dbReference type="ARBA" id="ARBA00004173"/>
    </source>
</evidence>
<evidence type="ECO:0000256" key="2">
    <source>
        <dbReference type="ARBA" id="ARBA00008231"/>
    </source>
</evidence>
<dbReference type="GO" id="GO:0033615">
    <property type="term" value="P:mitochondrial proton-transporting ATP synthase complex assembly"/>
    <property type="evidence" value="ECO:0007669"/>
    <property type="project" value="TreeGrafter"/>
</dbReference>
<dbReference type="AlphaFoldDB" id="C5PB14"/>
<dbReference type="HOGENOM" id="CLU_047893_1_1_1"/>
<comment type="caution">
    <text evidence="7">The sequence shown here is derived from an EMBL/GenBank/DDBJ whole genome shotgun (WGS) entry which is preliminary data.</text>
</comment>
<dbReference type="PANTHER" id="PTHR21013">
    <property type="entry name" value="ATP SYNTHASE MITOCHONDRIAL F1 COMPLEX ASSEMBLY FACTOR 2/ATP12 PROTEIN, MITOCHONDRIAL PRECURSOR"/>
    <property type="match status" value="1"/>
</dbReference>
<gene>
    <name evidence="7" type="ORF">CPC735_042420</name>
</gene>
<dbReference type="Gene3D" id="3.30.2180.10">
    <property type="entry name" value="ATP12-like"/>
    <property type="match status" value="1"/>
</dbReference>
<dbReference type="InterPro" id="IPR042272">
    <property type="entry name" value="ATP12_ATP_synth-F1-assembly_N"/>
</dbReference>
<name>C5PB14_COCP7</name>
<evidence type="ECO:0000256" key="6">
    <source>
        <dbReference type="SAM" id="MobiDB-lite"/>
    </source>
</evidence>
<proteinExistence type="inferred from homology"/>
<evidence type="ECO:0000256" key="3">
    <source>
        <dbReference type="ARBA" id="ARBA00022946"/>
    </source>
</evidence>
<keyword evidence="5" id="KW-0143">Chaperone</keyword>
<dbReference type="InterPro" id="IPR023335">
    <property type="entry name" value="ATP12_ortho_dom_sf"/>
</dbReference>
<feature type="region of interest" description="Disordered" evidence="6">
    <location>
        <begin position="42"/>
        <end position="62"/>
    </location>
</feature>
<dbReference type="SUPFAM" id="SSF160909">
    <property type="entry name" value="ATP12-like"/>
    <property type="match status" value="1"/>
</dbReference>
<evidence type="ECO:0000256" key="5">
    <source>
        <dbReference type="ARBA" id="ARBA00023186"/>
    </source>
</evidence>